<dbReference type="Proteomes" id="UP001165960">
    <property type="component" value="Unassembled WGS sequence"/>
</dbReference>
<gene>
    <name evidence="1" type="ORF">DSO57_1005192</name>
</gene>
<dbReference type="EMBL" id="QTSX02004984">
    <property type="protein sequence ID" value="KAJ9062954.1"/>
    <property type="molecule type" value="Genomic_DNA"/>
</dbReference>
<keyword evidence="2" id="KW-1185">Reference proteome</keyword>
<proteinExistence type="predicted"/>
<comment type="caution">
    <text evidence="1">The sequence shown here is derived from an EMBL/GenBank/DDBJ whole genome shotgun (WGS) entry which is preliminary data.</text>
</comment>
<evidence type="ECO:0000313" key="1">
    <source>
        <dbReference type="EMBL" id="KAJ9062954.1"/>
    </source>
</evidence>
<protein>
    <submittedName>
        <fullName evidence="1">Uncharacterized protein</fullName>
    </submittedName>
</protein>
<reference evidence="1" key="1">
    <citation type="submission" date="2022-04" db="EMBL/GenBank/DDBJ databases">
        <title>Genome of the entomopathogenic fungus Entomophthora muscae.</title>
        <authorList>
            <person name="Elya C."/>
            <person name="Lovett B.R."/>
            <person name="Lee E."/>
            <person name="Macias A.M."/>
            <person name="Hajek A.E."/>
            <person name="De Bivort B.L."/>
            <person name="Kasson M.T."/>
            <person name="De Fine Licht H.H."/>
            <person name="Stajich J.E."/>
        </authorList>
    </citation>
    <scope>NUCLEOTIDE SEQUENCE</scope>
    <source>
        <strain evidence="1">Berkeley</strain>
    </source>
</reference>
<accession>A0ACC2SL05</accession>
<name>A0ACC2SL05_9FUNG</name>
<organism evidence="1 2">
    <name type="scientific">Entomophthora muscae</name>
    <dbReference type="NCBI Taxonomy" id="34485"/>
    <lineage>
        <taxon>Eukaryota</taxon>
        <taxon>Fungi</taxon>
        <taxon>Fungi incertae sedis</taxon>
        <taxon>Zoopagomycota</taxon>
        <taxon>Entomophthoromycotina</taxon>
        <taxon>Entomophthoromycetes</taxon>
        <taxon>Entomophthorales</taxon>
        <taxon>Entomophthoraceae</taxon>
        <taxon>Entomophthora</taxon>
    </lineage>
</organism>
<sequence>MMLPKSSQWGPFGYKWLVWLLLVQSLTASISFGTRADSGSPPPNYLDKLWCQVVPGVWYTTTQLSQNPPIIEEPQVMGASPPTPSLFHPLASVFLLSYLGAYFMLGRFNSLLGQYRLIGELFHMGMVSVPIGTLITGLNPSAAIHLLGGMFLRRWVPDKDSTFSILGHSVPIFYHGNKPKNLPIKKVHYINMEYANGDMPVVYTLQQRKINVLLLATKEYKGIPLYSSSKFSIPSGSQVIQNTGLCLSFPKGFHGEVSGLHNGAQLKPWILPGIVMPLLEEILVFLGNLSDKVLKVRKHQLLVYMKLEENSSLIYATPFGEFSEFALLYNQPSILLLILRESLNGLTEDQKDQAI</sequence>
<evidence type="ECO:0000313" key="2">
    <source>
        <dbReference type="Proteomes" id="UP001165960"/>
    </source>
</evidence>